<keyword evidence="1" id="KW-0732">Signal</keyword>
<protein>
    <submittedName>
        <fullName evidence="2">Glycoside hydrolase family 66 protein</fullName>
    </submittedName>
</protein>
<dbReference type="GO" id="GO:0016787">
    <property type="term" value="F:hydrolase activity"/>
    <property type="evidence" value="ECO:0007669"/>
    <property type="project" value="UniProtKB-KW"/>
</dbReference>
<accession>A0ABW5REN8</accession>
<dbReference type="EMBL" id="JBHUMM010000045">
    <property type="protein sequence ID" value="MFD2673547.1"/>
    <property type="molecule type" value="Genomic_DNA"/>
</dbReference>
<evidence type="ECO:0000256" key="1">
    <source>
        <dbReference type="ARBA" id="ARBA00022729"/>
    </source>
</evidence>
<dbReference type="RefSeq" id="WP_379931278.1">
    <property type="nucleotide sequence ID" value="NZ_JBHUMM010000045.1"/>
</dbReference>
<dbReference type="Proteomes" id="UP001597497">
    <property type="component" value="Unassembled WGS sequence"/>
</dbReference>
<evidence type="ECO:0000313" key="2">
    <source>
        <dbReference type="EMBL" id="MFD2673547.1"/>
    </source>
</evidence>
<dbReference type="Gene3D" id="3.20.20.80">
    <property type="entry name" value="Glycosidases"/>
    <property type="match status" value="1"/>
</dbReference>
<dbReference type="InterPro" id="IPR025092">
    <property type="entry name" value="Glyco_hydro_66"/>
</dbReference>
<name>A0ABW5REN8_9BACL</name>
<organism evidence="2 3">
    <name type="scientific">Marinicrinis sediminis</name>
    <dbReference type="NCBI Taxonomy" id="1652465"/>
    <lineage>
        <taxon>Bacteria</taxon>
        <taxon>Bacillati</taxon>
        <taxon>Bacillota</taxon>
        <taxon>Bacilli</taxon>
        <taxon>Bacillales</taxon>
        <taxon>Paenibacillaceae</taxon>
    </lineage>
</organism>
<comment type="caution">
    <text evidence="2">The sequence shown here is derived from an EMBL/GenBank/DDBJ whole genome shotgun (WGS) entry which is preliminary data.</text>
</comment>
<dbReference type="InterPro" id="IPR013780">
    <property type="entry name" value="Glyco_hydro_b"/>
</dbReference>
<keyword evidence="3" id="KW-1185">Reference proteome</keyword>
<dbReference type="Pfam" id="PF13199">
    <property type="entry name" value="Glyco_hydro_66"/>
    <property type="match status" value="1"/>
</dbReference>
<proteinExistence type="predicted"/>
<keyword evidence="2" id="KW-0378">Hydrolase</keyword>
<dbReference type="CDD" id="cd14745">
    <property type="entry name" value="GH66"/>
    <property type="match status" value="1"/>
</dbReference>
<reference evidence="3" key="1">
    <citation type="journal article" date="2019" name="Int. J. Syst. Evol. Microbiol.">
        <title>The Global Catalogue of Microorganisms (GCM) 10K type strain sequencing project: providing services to taxonomists for standard genome sequencing and annotation.</title>
        <authorList>
            <consortium name="The Broad Institute Genomics Platform"/>
            <consortium name="The Broad Institute Genome Sequencing Center for Infectious Disease"/>
            <person name="Wu L."/>
            <person name="Ma J."/>
        </authorList>
    </citation>
    <scope>NUCLEOTIDE SEQUENCE [LARGE SCALE GENOMIC DNA]</scope>
    <source>
        <strain evidence="3">KCTC 33676</strain>
    </source>
</reference>
<gene>
    <name evidence="2" type="ORF">ACFSUC_18520</name>
</gene>
<sequence>MVAGDDEDRHIRIGVAYDPGQLQAVHLRHFNVCDQQIKFNGYGFDVSLYDGTACVQEMSSSFDVVSSWRKSTRYGFLSDFYTSETGRHQDVEKLNKLHLNLIQFYDWMYKHDELVGPESEYTDLMGRKLSLDVVKEKVAACHRYGMKAMAYGAVYAASQSFYESRKDWALYDSNGNVLDFIDIFYMMNVAEESPWHDHIIGEYRKTIEQVDFDGIHMDTYGTPKTAISKWGGEEKVVKLEEHFPALINHTREALEQVKEDIALIFNNVGNWPVDTVAVAEQDAMYIEVWNPYERYHHIQQIIAWARHFSQDKPVILAAYLKPFRLEAMEKAEISALLLTAAITSNGGYHLLLGEDNAVLTQGYYVDYSLVGEPFMRTMRNYYDFIIRYANLFFDASLRDVSMTHAKGDNQEYQLTGAAFSTYGEADKVWTIIREKRGRKVVSLVNLVGNLDDRWNEGKDEPARIELVEMRIQVEEQVKDVYMASPDEEMGRPQPVPYELVESDKGMVVVAQIPNLYIWKLLVIELGAK</sequence>
<evidence type="ECO:0000313" key="3">
    <source>
        <dbReference type="Proteomes" id="UP001597497"/>
    </source>
</evidence>
<dbReference type="Gene3D" id="2.60.40.1180">
    <property type="entry name" value="Golgi alpha-mannosidase II"/>
    <property type="match status" value="1"/>
</dbReference>